<dbReference type="Proteomes" id="UP000183315">
    <property type="component" value="Unassembled WGS sequence"/>
</dbReference>
<name>A0A1H6ZS72_9MICO</name>
<evidence type="ECO:0000313" key="2">
    <source>
        <dbReference type="Proteomes" id="UP000183315"/>
    </source>
</evidence>
<dbReference type="RefSeq" id="WP_042214861.1">
    <property type="nucleotide sequence ID" value="NZ_BBLU01000007.1"/>
</dbReference>
<protein>
    <submittedName>
        <fullName evidence="1">Uncharacterized protein</fullName>
    </submittedName>
</protein>
<sequence>MSAEPEAWHDAWVATLGELELTLEQAEAMLAADHVPSAEAGGAWTPPVGIGAIPAPLVDRARALLARQVEVSRRLATAAAESRRHDRAIARLAGGPPAPPVYIDVPA</sequence>
<keyword evidence="2" id="KW-1185">Reference proteome</keyword>
<organism evidence="1 2">
    <name type="scientific">Demequina mangrovi</name>
    <dbReference type="NCBI Taxonomy" id="1043493"/>
    <lineage>
        <taxon>Bacteria</taxon>
        <taxon>Bacillati</taxon>
        <taxon>Actinomycetota</taxon>
        <taxon>Actinomycetes</taxon>
        <taxon>Micrococcales</taxon>
        <taxon>Demequinaceae</taxon>
        <taxon>Demequina</taxon>
    </lineage>
</organism>
<evidence type="ECO:0000313" key="1">
    <source>
        <dbReference type="EMBL" id="SEJ56373.1"/>
    </source>
</evidence>
<accession>A0A1H6ZS72</accession>
<dbReference type="EMBL" id="FNZI01000005">
    <property type="protein sequence ID" value="SEJ56373.1"/>
    <property type="molecule type" value="Genomic_DNA"/>
</dbReference>
<dbReference type="OrthoDB" id="4943636at2"/>
<dbReference type="STRING" id="1043493.SAMN05421637_2207"/>
<gene>
    <name evidence="1" type="ORF">SAMN05421637_2207</name>
</gene>
<reference evidence="2" key="1">
    <citation type="submission" date="2016-10" db="EMBL/GenBank/DDBJ databases">
        <authorList>
            <person name="Varghese N."/>
        </authorList>
    </citation>
    <scope>NUCLEOTIDE SEQUENCE [LARGE SCALE GENOMIC DNA]</scope>
    <source>
        <strain evidence="2">DSM 24868</strain>
    </source>
</reference>
<proteinExistence type="predicted"/>
<dbReference type="AlphaFoldDB" id="A0A1H6ZS72"/>